<feature type="compositionally biased region" description="Basic and acidic residues" evidence="1">
    <location>
        <begin position="1069"/>
        <end position="1078"/>
    </location>
</feature>
<feature type="region of interest" description="Disordered" evidence="1">
    <location>
        <begin position="1069"/>
        <end position="1137"/>
    </location>
</feature>
<protein>
    <submittedName>
        <fullName evidence="2">Uncharacterized protein</fullName>
    </submittedName>
</protein>
<feature type="compositionally biased region" description="Basic and acidic residues" evidence="1">
    <location>
        <begin position="1088"/>
        <end position="1098"/>
    </location>
</feature>
<evidence type="ECO:0000313" key="2">
    <source>
        <dbReference type="EMBL" id="KAH9828538.1"/>
    </source>
</evidence>
<dbReference type="Proteomes" id="UP000814176">
    <property type="component" value="Unassembled WGS sequence"/>
</dbReference>
<dbReference type="EMBL" id="JADCUA010000073">
    <property type="protein sequence ID" value="KAH9828538.1"/>
    <property type="molecule type" value="Genomic_DNA"/>
</dbReference>
<gene>
    <name evidence="2" type="ORF">C8Q71DRAFT_719246</name>
</gene>
<comment type="caution">
    <text evidence="2">The sequence shown here is derived from an EMBL/GenBank/DDBJ whole genome shotgun (WGS) entry which is preliminary data.</text>
</comment>
<feature type="compositionally biased region" description="Low complexity" evidence="1">
    <location>
        <begin position="1116"/>
        <end position="1125"/>
    </location>
</feature>
<evidence type="ECO:0000256" key="1">
    <source>
        <dbReference type="SAM" id="MobiDB-lite"/>
    </source>
</evidence>
<proteinExistence type="predicted"/>
<sequence length="1137" mass="129532">MGAIERELNAHEATCRDCERRGIRARRAPAQAPIPDIDRSTPRPLDVPGVEPQQNPENTPEPEQDNDDDPLNELALGAAIEDIQSSVAQRKSATLYYREDSWHNLGIDRFPRPTPPPRLPNPTHPFWPADDTLYDEYEQCPTQEDFVPFNNTREMEYLHTYHLFGDSFYQRTSERSTWTMFIDYGNRLLPCYGNMFYLNAPMQPLDHILCVGTPSDYKPTAQLGAATEEYSLSRGLASAVKIKITDVTEMGFEDMLFHAGALPGTDEARDIFVRGRADNDEKYIHVNPEQDGEVLGPDDIDVSVDIDSLIWVTDKLTFKLGVKVHLTPSIGPMAIIPRSNHVYVHLLMPPSDPNGLVGGRSEWIEKRIPLSNIPHTRFASVVEGHGPFTAYIFFPRMRHKSEYTNRWQVMMPYELQEMLYEQVIIPAVRTVLGPETEPYIGYTVQEFKLKSASKSHRKGNPARGKVVDVRPTDLIRIQKEMRSLIENSPTGLLDRFGSFFFVLEGKGTKLASQVNLSRSQENPWELFQKSYPVLDAPAMLSYTRGELLVDVGFCFVPRAPNPMVGLWHLDALEASYGRGGYSRGTMHTGNTLARYGGMQAEMLQARAERTHIAFRSSYNLYYEATRTHDNRPIFATDGDAYNLNEPWSTDCNRLLELYKGSAPSNSYGVRDEYRIGGRVVEQLMTSCREMANTFILSQPILWVTSDLWFRWLSRRLDELMAVQMSLYRTRPTNYGRITGVLTHLIRSVETTPIIVPGHVLRSLGDLQMRQNRSRFGMMFLHNLNMTSPELALMDIEDFDSQDVLAALKIRKKFNPRTNPANSGPSIAYPLGEYPTWNAVQTAVRDEPWNIIRQYDMRYLPLLIIVRRAFQSFTAQMWDMLNEIYFTSRGEPEVTTLEQAMKAWSLGTVFDSITKVSWDAINTGCWKNIRGPKEVSFKDRVKMYFPESQEIASNSAALRPFYLLRTGYLSRFWRDITELDEEERQDVYDELGEIFSSIQCLPATRISRNDGAILPGNTWQTMNGSIRIITNPAHYMIKGIGEERNARRAQRSSRAVVSEHAALERQLERQAVPQKDRGRMIKAAIGSKSTREKKMEERRSKKSKNMRAPPGAKKQGSSSSSSSSTSGDGYYLDEEGSE</sequence>
<dbReference type="GeneID" id="72002021"/>
<evidence type="ECO:0000313" key="3">
    <source>
        <dbReference type="Proteomes" id="UP000814176"/>
    </source>
</evidence>
<name>A0ABQ8JY15_9APHY</name>
<feature type="compositionally biased region" description="Acidic residues" evidence="1">
    <location>
        <begin position="60"/>
        <end position="71"/>
    </location>
</feature>
<dbReference type="RefSeq" id="XP_047772221.1">
    <property type="nucleotide sequence ID" value="XM_047921289.1"/>
</dbReference>
<organism evidence="2 3">
    <name type="scientific">Rhodofomes roseus</name>
    <dbReference type="NCBI Taxonomy" id="34475"/>
    <lineage>
        <taxon>Eukaryota</taxon>
        <taxon>Fungi</taxon>
        <taxon>Dikarya</taxon>
        <taxon>Basidiomycota</taxon>
        <taxon>Agaricomycotina</taxon>
        <taxon>Agaricomycetes</taxon>
        <taxon>Polyporales</taxon>
        <taxon>Rhodofomes</taxon>
    </lineage>
</organism>
<reference evidence="2 3" key="1">
    <citation type="journal article" date="2021" name="Environ. Microbiol.">
        <title>Gene family expansions and transcriptome signatures uncover fungal adaptations to wood decay.</title>
        <authorList>
            <person name="Hage H."/>
            <person name="Miyauchi S."/>
            <person name="Viragh M."/>
            <person name="Drula E."/>
            <person name="Min B."/>
            <person name="Chaduli D."/>
            <person name="Navarro D."/>
            <person name="Favel A."/>
            <person name="Norest M."/>
            <person name="Lesage-Meessen L."/>
            <person name="Balint B."/>
            <person name="Merenyi Z."/>
            <person name="de Eugenio L."/>
            <person name="Morin E."/>
            <person name="Martinez A.T."/>
            <person name="Baldrian P."/>
            <person name="Stursova M."/>
            <person name="Martinez M.J."/>
            <person name="Novotny C."/>
            <person name="Magnuson J.K."/>
            <person name="Spatafora J.W."/>
            <person name="Maurice S."/>
            <person name="Pangilinan J."/>
            <person name="Andreopoulos W."/>
            <person name="LaButti K."/>
            <person name="Hundley H."/>
            <person name="Na H."/>
            <person name="Kuo A."/>
            <person name="Barry K."/>
            <person name="Lipzen A."/>
            <person name="Henrissat B."/>
            <person name="Riley R."/>
            <person name="Ahrendt S."/>
            <person name="Nagy L.G."/>
            <person name="Grigoriev I.V."/>
            <person name="Martin F."/>
            <person name="Rosso M.N."/>
        </authorList>
    </citation>
    <scope>NUCLEOTIDE SEQUENCE [LARGE SCALE GENOMIC DNA]</scope>
    <source>
        <strain evidence="2 3">CIRM-BRFM 1785</strain>
    </source>
</reference>
<accession>A0ABQ8JY15</accession>
<feature type="region of interest" description="Disordered" evidence="1">
    <location>
        <begin position="17"/>
        <end position="71"/>
    </location>
</feature>
<keyword evidence="3" id="KW-1185">Reference proteome</keyword>